<evidence type="ECO:0000256" key="4">
    <source>
        <dbReference type="SAM" id="SignalP"/>
    </source>
</evidence>
<dbReference type="Pfam" id="PF13472">
    <property type="entry name" value="Lipase_GDSL_2"/>
    <property type="match status" value="2"/>
</dbReference>
<feature type="domain" description="SGNH hydrolase-type esterase" evidence="5">
    <location>
        <begin position="47"/>
        <end position="253"/>
    </location>
</feature>
<evidence type="ECO:0000256" key="3">
    <source>
        <dbReference type="SAM" id="MobiDB-lite"/>
    </source>
</evidence>
<dbReference type="RefSeq" id="WP_069961497.1">
    <property type="nucleotide sequence ID" value="NZ_CP016094.1"/>
</dbReference>
<dbReference type="InterPro" id="IPR037459">
    <property type="entry name" value="RhgT-like"/>
</dbReference>
<evidence type="ECO:0000256" key="2">
    <source>
        <dbReference type="ARBA" id="ARBA00022801"/>
    </source>
</evidence>
<sequence length="534" mass="57859">MIIPLVRFLPLLLSLTVASTAATDLPVNPAAENRPLDPALPTLFIAGDSTAAPGSEASLGWGVPFPDYFDPAKINVVNLARGGRSSRTFITEGLWDRLIAQVKAGDFVLIQFGHNDGSPVNEEATVPPERRRSRGSLPGLGEETVEIDNIVTGRHEVIRTFGWYLRKMIADVQAKGATPILLSLTVRHLWTDGRVERGSGQYRVWIRELARSAGIGFIDHTRLIADEYQRRGEAAVKELFPRDYVHTSAAGADLNAALVVAGLKGLRPVPFKEVYSSRGEAVEADRIGWLNLPEPADPKLPSLVLIGDSTVRNGGGDGANGEWGWGDFLGAHFDPAKVNLVNRAIGGLSSRTFRTQGHWERALTLVKPGDFVLMQFGHNDAAPLNDDQRARGTIKGTGEETEAIDNLLTKQPEVVHTYGWYLRQYIREARAAGATPVVCSPVPRKTWQDDRIVRSTTDGYAAWARQVAEQEGAAFVDLNDLVATRYEALGAEAVNTLFADAHTHTSRAGAELNAGLVAGALRALPGDPLAAWAK</sequence>
<organism evidence="6 7">
    <name type="scientific">Lacunisphaera limnophila</name>
    <dbReference type="NCBI Taxonomy" id="1838286"/>
    <lineage>
        <taxon>Bacteria</taxon>
        <taxon>Pseudomonadati</taxon>
        <taxon>Verrucomicrobiota</taxon>
        <taxon>Opitutia</taxon>
        <taxon>Opitutales</taxon>
        <taxon>Opitutaceae</taxon>
        <taxon>Lacunisphaera</taxon>
    </lineage>
</organism>
<feature type="chain" id="PRO_5009105137" evidence="4">
    <location>
        <begin position="22"/>
        <end position="534"/>
    </location>
</feature>
<dbReference type="KEGG" id="obg:Verru16b_01282"/>
<feature type="region of interest" description="Disordered" evidence="3">
    <location>
        <begin position="118"/>
        <end position="140"/>
    </location>
</feature>
<protein>
    <submittedName>
        <fullName evidence="6">Putative rhamnogalacturonan acetylesterase YesY</fullName>
        <ecNumber evidence="6">3.1.1.-</ecNumber>
    </submittedName>
</protein>
<dbReference type="EMBL" id="CP016094">
    <property type="protein sequence ID" value="AOS44221.1"/>
    <property type="molecule type" value="Genomic_DNA"/>
</dbReference>
<evidence type="ECO:0000313" key="7">
    <source>
        <dbReference type="Proteomes" id="UP000095228"/>
    </source>
</evidence>
<reference evidence="6 7" key="1">
    <citation type="submission" date="2016-06" db="EMBL/GenBank/DDBJ databases">
        <title>Three novel species with peptidoglycan cell walls form the new genus Lacunisphaera gen. nov. in the family Opitutaceae of the verrucomicrobial subdivision 4.</title>
        <authorList>
            <person name="Rast P."/>
            <person name="Gloeckner I."/>
            <person name="Jogler M."/>
            <person name="Boedeker C."/>
            <person name="Jeske O."/>
            <person name="Wiegand S."/>
            <person name="Reinhardt R."/>
            <person name="Schumann P."/>
            <person name="Rohde M."/>
            <person name="Spring S."/>
            <person name="Gloeckner F.O."/>
            <person name="Jogler C."/>
        </authorList>
    </citation>
    <scope>NUCLEOTIDE SEQUENCE [LARGE SCALE GENOMIC DNA]</scope>
    <source>
        <strain evidence="6 7">IG16b</strain>
    </source>
</reference>
<accession>A0A1D8ATK3</accession>
<dbReference type="AlphaFoldDB" id="A0A1D8ATK3"/>
<evidence type="ECO:0000313" key="6">
    <source>
        <dbReference type="EMBL" id="AOS44221.1"/>
    </source>
</evidence>
<dbReference type="InterPro" id="IPR036514">
    <property type="entry name" value="SGNH_hydro_sf"/>
</dbReference>
<dbReference type="PANTHER" id="PTHR43695:SF1">
    <property type="entry name" value="RHAMNOGALACTURONAN ACETYLESTERASE"/>
    <property type="match status" value="1"/>
</dbReference>
<dbReference type="STRING" id="1838286.Verru16b_01282"/>
<dbReference type="PATRIC" id="fig|1838286.3.peg.1291"/>
<keyword evidence="7" id="KW-1185">Reference proteome</keyword>
<dbReference type="GO" id="GO:0016788">
    <property type="term" value="F:hydrolase activity, acting on ester bonds"/>
    <property type="evidence" value="ECO:0007669"/>
    <property type="project" value="UniProtKB-ARBA"/>
</dbReference>
<dbReference type="InterPro" id="IPR013830">
    <property type="entry name" value="SGNH_hydro"/>
</dbReference>
<dbReference type="Proteomes" id="UP000095228">
    <property type="component" value="Chromosome"/>
</dbReference>
<dbReference type="CDD" id="cd01821">
    <property type="entry name" value="Rhamnogalacturan_acetylesterase_like"/>
    <property type="match status" value="2"/>
</dbReference>
<comment type="similarity">
    <text evidence="1">Belongs to the 'GDSL' lipolytic enzyme family.</text>
</comment>
<keyword evidence="4" id="KW-0732">Signal</keyword>
<dbReference type="SUPFAM" id="SSF52266">
    <property type="entry name" value="SGNH hydrolase"/>
    <property type="match status" value="2"/>
</dbReference>
<gene>
    <name evidence="6" type="primary">yesY</name>
    <name evidence="6" type="ORF">Verru16b_01282</name>
</gene>
<keyword evidence="2 6" id="KW-0378">Hydrolase</keyword>
<proteinExistence type="inferred from homology"/>
<dbReference type="Gene3D" id="3.40.50.1110">
    <property type="entry name" value="SGNH hydrolase"/>
    <property type="match status" value="2"/>
</dbReference>
<name>A0A1D8ATK3_9BACT</name>
<dbReference type="OrthoDB" id="191551at2"/>
<dbReference type="PANTHER" id="PTHR43695">
    <property type="entry name" value="PUTATIVE (AFU_ORTHOLOGUE AFUA_2G17250)-RELATED"/>
    <property type="match status" value="1"/>
</dbReference>
<feature type="signal peptide" evidence="4">
    <location>
        <begin position="1"/>
        <end position="21"/>
    </location>
</feature>
<feature type="domain" description="SGNH hydrolase-type esterase" evidence="5">
    <location>
        <begin position="305"/>
        <end position="511"/>
    </location>
</feature>
<evidence type="ECO:0000259" key="5">
    <source>
        <dbReference type="Pfam" id="PF13472"/>
    </source>
</evidence>
<dbReference type="EC" id="3.1.1.-" evidence="6"/>
<evidence type="ECO:0000256" key="1">
    <source>
        <dbReference type="ARBA" id="ARBA00008668"/>
    </source>
</evidence>